<dbReference type="EMBL" id="PKUR01000002">
    <property type="protein sequence ID" value="PLW86155.1"/>
    <property type="molecule type" value="Genomic_DNA"/>
</dbReference>
<protein>
    <recommendedName>
        <fullName evidence="4">DUF1223 domain-containing protein</fullName>
    </recommendedName>
</protein>
<keyword evidence="3" id="KW-1185">Reference proteome</keyword>
<dbReference type="RefSeq" id="WP_102106207.1">
    <property type="nucleotide sequence ID" value="NZ_BMYL01000002.1"/>
</dbReference>
<dbReference type="Proteomes" id="UP000235162">
    <property type="component" value="Unassembled WGS sequence"/>
</dbReference>
<evidence type="ECO:0008006" key="4">
    <source>
        <dbReference type="Google" id="ProtNLM"/>
    </source>
</evidence>
<comment type="caution">
    <text evidence="2">The sequence shown here is derived from an EMBL/GenBank/DDBJ whole genome shotgun (WGS) entry which is preliminary data.</text>
</comment>
<reference evidence="2 3" key="1">
    <citation type="submission" date="2018-01" db="EMBL/GenBank/DDBJ databases">
        <title>The draft genome sequence of Halioglobus japonicus S1-36.</title>
        <authorList>
            <person name="Du Z.-J."/>
            <person name="Shi M.-J."/>
        </authorList>
    </citation>
    <scope>NUCLEOTIDE SEQUENCE [LARGE SCALE GENOMIC DNA]</scope>
    <source>
        <strain evidence="2 3">S1-36</strain>
    </source>
</reference>
<dbReference type="InterPro" id="IPR036249">
    <property type="entry name" value="Thioredoxin-like_sf"/>
</dbReference>
<sequence length="121" mass="14287">MARYFSLAIFLVFLTLPALAEQRFVSPERQATLLELYTSQGCSSCPPAERWFNTLTDSSRLWDDLVPVVFHVDDWSYLGWKDRFARAEFSQRQRRYKAEDAVQVVYPPGVMAMGWEWRAWR</sequence>
<dbReference type="Pfam" id="PF06764">
    <property type="entry name" value="DUF1223"/>
    <property type="match status" value="1"/>
</dbReference>
<dbReference type="PANTHER" id="PTHR36057">
    <property type="match status" value="1"/>
</dbReference>
<evidence type="ECO:0000256" key="1">
    <source>
        <dbReference type="SAM" id="SignalP"/>
    </source>
</evidence>
<dbReference type="AlphaFoldDB" id="A0AAP8ME40"/>
<gene>
    <name evidence="2" type="ORF">C0029_06850</name>
</gene>
<organism evidence="2 3">
    <name type="scientific">Halioglobus japonicus</name>
    <dbReference type="NCBI Taxonomy" id="930805"/>
    <lineage>
        <taxon>Bacteria</taxon>
        <taxon>Pseudomonadati</taxon>
        <taxon>Pseudomonadota</taxon>
        <taxon>Gammaproteobacteria</taxon>
        <taxon>Cellvibrionales</taxon>
        <taxon>Halieaceae</taxon>
        <taxon>Halioglobus</taxon>
    </lineage>
</organism>
<name>A0AAP8ME40_9GAMM</name>
<dbReference type="InterPro" id="IPR010634">
    <property type="entry name" value="DUF1223"/>
</dbReference>
<keyword evidence="1" id="KW-0732">Signal</keyword>
<evidence type="ECO:0000313" key="3">
    <source>
        <dbReference type="Proteomes" id="UP000235162"/>
    </source>
</evidence>
<dbReference type="PANTHER" id="PTHR36057:SF1">
    <property type="entry name" value="LIPOPROTEIN LIPID ATTACHMENT SITE-LIKE PROTEIN, PUTATIVE (DUF1223)-RELATED"/>
    <property type="match status" value="1"/>
</dbReference>
<proteinExistence type="predicted"/>
<accession>A0AAP8ME40</accession>
<feature type="signal peptide" evidence="1">
    <location>
        <begin position="1"/>
        <end position="20"/>
    </location>
</feature>
<dbReference type="SUPFAM" id="SSF52833">
    <property type="entry name" value="Thioredoxin-like"/>
    <property type="match status" value="1"/>
</dbReference>
<feature type="chain" id="PRO_5042911634" description="DUF1223 domain-containing protein" evidence="1">
    <location>
        <begin position="21"/>
        <end position="121"/>
    </location>
</feature>
<evidence type="ECO:0000313" key="2">
    <source>
        <dbReference type="EMBL" id="PLW86155.1"/>
    </source>
</evidence>